<name>A0ABU3VH26_9RHOB</name>
<keyword evidence="1" id="KW-0472">Membrane</keyword>
<keyword evidence="1" id="KW-1133">Transmembrane helix</keyword>
<organism evidence="2 3">
    <name type="scientific">Sedimentitalea todarodis</name>
    <dbReference type="NCBI Taxonomy" id="1631240"/>
    <lineage>
        <taxon>Bacteria</taxon>
        <taxon>Pseudomonadati</taxon>
        <taxon>Pseudomonadota</taxon>
        <taxon>Alphaproteobacteria</taxon>
        <taxon>Rhodobacterales</taxon>
        <taxon>Paracoccaceae</taxon>
        <taxon>Sedimentitalea</taxon>
    </lineage>
</organism>
<dbReference type="EMBL" id="JASMWN010000014">
    <property type="protein sequence ID" value="MDU9005491.1"/>
    <property type="molecule type" value="Genomic_DNA"/>
</dbReference>
<gene>
    <name evidence="2" type="ORF">QO231_16785</name>
</gene>
<comment type="caution">
    <text evidence="2">The sequence shown here is derived from an EMBL/GenBank/DDBJ whole genome shotgun (WGS) entry which is preliminary data.</text>
</comment>
<protein>
    <recommendedName>
        <fullName evidence="4">Alpha/beta hydrolase</fullName>
    </recommendedName>
</protein>
<evidence type="ECO:0000256" key="1">
    <source>
        <dbReference type="SAM" id="Phobius"/>
    </source>
</evidence>
<keyword evidence="3" id="KW-1185">Reference proteome</keyword>
<accession>A0ABU3VH26</accession>
<feature type="transmembrane region" description="Helical" evidence="1">
    <location>
        <begin position="135"/>
        <end position="161"/>
    </location>
</feature>
<dbReference type="RefSeq" id="WP_316778960.1">
    <property type="nucleotide sequence ID" value="NZ_JASMWN010000014.1"/>
</dbReference>
<keyword evidence="1" id="KW-0812">Transmembrane</keyword>
<proteinExistence type="predicted"/>
<evidence type="ECO:0000313" key="2">
    <source>
        <dbReference type="EMBL" id="MDU9005491.1"/>
    </source>
</evidence>
<sequence length="410" mass="45894">MLKSNPVATDAEPKRDSVAHANLRQLIYPGVSAAMLVLWMIFSSAFWVGLQKLVEQSSATVKEIQAAAVGADETPRPFLLAKIFDDHLEQALGTLGFAAVALVVILGMIGLVVIFRRVLRSSTNPFLRKLFVDRLILNLLLDIAFIASSLLLMTGILILLFGGAGDRDQCDLGSYLCNAAIAWTKILDAYYGTILMCILGVAALIYYFSEFVGSALGIARDIIAYSIRDRCNFTDKLKDNYPQRARIEARFSRVVNYMLDTENPDDLTIFAHSQGTVVATRNLRKDRAKKTGLMSKINDISGEKCLITMGSPVTHIYLQYFYASFGITRPDILPNFEWYNIYREDDFVGTTIDFLHDPNLPTQNSDNPETDVDNRPVGFGGHSGYFTDYLVWEELFGDNLFRLFRTQKSP</sequence>
<evidence type="ECO:0008006" key="4">
    <source>
        <dbReference type="Google" id="ProtNLM"/>
    </source>
</evidence>
<reference evidence="3" key="1">
    <citation type="submission" date="2023-05" db="EMBL/GenBank/DDBJ databases">
        <title>Sedimentitalea sp. nov. JM2-8.</title>
        <authorList>
            <person name="Huang J."/>
        </authorList>
    </citation>
    <scope>NUCLEOTIDE SEQUENCE [LARGE SCALE GENOMIC DNA]</scope>
    <source>
        <strain evidence="3">KHS03</strain>
    </source>
</reference>
<feature type="transmembrane region" description="Helical" evidence="1">
    <location>
        <begin position="95"/>
        <end position="115"/>
    </location>
</feature>
<feature type="transmembrane region" description="Helical" evidence="1">
    <location>
        <begin position="189"/>
        <end position="208"/>
    </location>
</feature>
<feature type="transmembrane region" description="Helical" evidence="1">
    <location>
        <begin position="26"/>
        <end position="48"/>
    </location>
</feature>
<evidence type="ECO:0000313" key="3">
    <source>
        <dbReference type="Proteomes" id="UP001255416"/>
    </source>
</evidence>
<dbReference type="Proteomes" id="UP001255416">
    <property type="component" value="Unassembled WGS sequence"/>
</dbReference>